<evidence type="ECO:0000313" key="2">
    <source>
        <dbReference type="EMBL" id="SES28554.1"/>
    </source>
</evidence>
<dbReference type="EMBL" id="FOGJ01000027">
    <property type="protein sequence ID" value="SES28554.1"/>
    <property type="molecule type" value="Genomic_DNA"/>
</dbReference>
<reference evidence="2 3" key="1">
    <citation type="submission" date="2016-10" db="EMBL/GenBank/DDBJ databases">
        <authorList>
            <person name="de Groot N.N."/>
        </authorList>
    </citation>
    <scope>NUCLEOTIDE SEQUENCE [LARGE SCALE GENOMIC DNA]</scope>
    <source>
        <strain evidence="2 3">AR40</strain>
    </source>
</reference>
<organism evidence="2 3">
    <name type="scientific">Butyrivibrio fibrisolvens</name>
    <dbReference type="NCBI Taxonomy" id="831"/>
    <lineage>
        <taxon>Bacteria</taxon>
        <taxon>Bacillati</taxon>
        <taxon>Bacillota</taxon>
        <taxon>Clostridia</taxon>
        <taxon>Lachnospirales</taxon>
        <taxon>Lachnospiraceae</taxon>
        <taxon>Butyrivibrio</taxon>
    </lineage>
</organism>
<evidence type="ECO:0000313" key="3">
    <source>
        <dbReference type="Proteomes" id="UP000182584"/>
    </source>
</evidence>
<feature type="compositionally biased region" description="Low complexity" evidence="1">
    <location>
        <begin position="52"/>
        <end position="63"/>
    </location>
</feature>
<sequence length="74" mass="7929">MGTPNKTSYDYDLNGLDVYPSLYGSSPLMSNRIIPARGVLTSFVLPIHNQGASSANQQGQSPPEKISAGYQLTL</sequence>
<dbReference type="Proteomes" id="UP000182584">
    <property type="component" value="Unassembled WGS sequence"/>
</dbReference>
<feature type="non-terminal residue" evidence="2">
    <location>
        <position position="74"/>
    </location>
</feature>
<accession>A0A1H9W442</accession>
<protein>
    <submittedName>
        <fullName evidence="2">Uncharacterized protein</fullName>
    </submittedName>
</protein>
<name>A0A1H9W442_BUTFI</name>
<proteinExistence type="predicted"/>
<dbReference type="AlphaFoldDB" id="A0A1H9W442"/>
<evidence type="ECO:0000256" key="1">
    <source>
        <dbReference type="SAM" id="MobiDB-lite"/>
    </source>
</evidence>
<gene>
    <name evidence="2" type="ORF">SAMN04487884_1271</name>
</gene>
<feature type="region of interest" description="Disordered" evidence="1">
    <location>
        <begin position="52"/>
        <end position="74"/>
    </location>
</feature>